<dbReference type="EMBL" id="MCFJ01000009">
    <property type="protein sequence ID" value="ORY62463.1"/>
    <property type="molecule type" value="Genomic_DNA"/>
</dbReference>
<sequence length="209" mass="23164">MSFTHSLLVPMPANHTTKMSAEINEQIDELTEIQLRLKMVAQEYIKATEKLGATVSGRDKSIGVKDRMSKMILNAKESVANLDQMIQATDNLLNLSLPAAAMKWDDEDETKARLTMEHRKRLASSYVAASSVDEEKVKKIRDKVKAKASESYAANKTLADAMTVGLETSPFWCEWMATIRSDPRFVPSATLDRPSDSMPTGSLAARTIP</sequence>
<organism evidence="2 3">
    <name type="scientific">Pseudomassariella vexata</name>
    <dbReference type="NCBI Taxonomy" id="1141098"/>
    <lineage>
        <taxon>Eukaryota</taxon>
        <taxon>Fungi</taxon>
        <taxon>Dikarya</taxon>
        <taxon>Ascomycota</taxon>
        <taxon>Pezizomycotina</taxon>
        <taxon>Sordariomycetes</taxon>
        <taxon>Xylariomycetidae</taxon>
        <taxon>Amphisphaeriales</taxon>
        <taxon>Pseudomassariaceae</taxon>
        <taxon>Pseudomassariella</taxon>
    </lineage>
</organism>
<dbReference type="GeneID" id="63776803"/>
<dbReference type="Proteomes" id="UP000193689">
    <property type="component" value="Unassembled WGS sequence"/>
</dbReference>
<name>A0A1Y2DT68_9PEZI</name>
<reference evidence="2 3" key="1">
    <citation type="submission" date="2016-07" db="EMBL/GenBank/DDBJ databases">
        <title>Pervasive Adenine N6-methylation of Active Genes in Fungi.</title>
        <authorList>
            <consortium name="DOE Joint Genome Institute"/>
            <person name="Mondo S.J."/>
            <person name="Dannebaum R.O."/>
            <person name="Kuo R.C."/>
            <person name="Labutti K."/>
            <person name="Haridas S."/>
            <person name="Kuo A."/>
            <person name="Salamov A."/>
            <person name="Ahrendt S.R."/>
            <person name="Lipzen A."/>
            <person name="Sullivan W."/>
            <person name="Andreopoulos W.B."/>
            <person name="Clum A."/>
            <person name="Lindquist E."/>
            <person name="Daum C."/>
            <person name="Ramamoorthy G.K."/>
            <person name="Gryganskyi A."/>
            <person name="Culley D."/>
            <person name="Magnuson J.K."/>
            <person name="James T.Y."/>
            <person name="O'Malley M.A."/>
            <person name="Stajich J.E."/>
            <person name="Spatafora J.W."/>
            <person name="Visel A."/>
            <person name="Grigoriev I.V."/>
        </authorList>
    </citation>
    <scope>NUCLEOTIDE SEQUENCE [LARGE SCALE GENOMIC DNA]</scope>
    <source>
        <strain evidence="2 3">CBS 129021</strain>
    </source>
</reference>
<keyword evidence="3" id="KW-1185">Reference proteome</keyword>
<gene>
    <name evidence="2" type="ORF">BCR38DRAFT_438644</name>
</gene>
<evidence type="ECO:0000313" key="2">
    <source>
        <dbReference type="EMBL" id="ORY62463.1"/>
    </source>
</evidence>
<evidence type="ECO:0000313" key="3">
    <source>
        <dbReference type="Proteomes" id="UP000193689"/>
    </source>
</evidence>
<comment type="caution">
    <text evidence="2">The sequence shown here is derived from an EMBL/GenBank/DDBJ whole genome shotgun (WGS) entry which is preliminary data.</text>
</comment>
<accession>A0A1Y2DT68</accession>
<feature type="region of interest" description="Disordered" evidence="1">
    <location>
        <begin position="190"/>
        <end position="209"/>
    </location>
</feature>
<proteinExistence type="predicted"/>
<dbReference type="RefSeq" id="XP_040714299.1">
    <property type="nucleotide sequence ID" value="XM_040860591.1"/>
</dbReference>
<protein>
    <submittedName>
        <fullName evidence="2">Uncharacterized protein</fullName>
    </submittedName>
</protein>
<dbReference type="AlphaFoldDB" id="A0A1Y2DT68"/>
<evidence type="ECO:0000256" key="1">
    <source>
        <dbReference type="SAM" id="MobiDB-lite"/>
    </source>
</evidence>
<dbReference type="InParanoid" id="A0A1Y2DT68"/>